<dbReference type="PROSITE" id="PS50035">
    <property type="entry name" value="PLD"/>
    <property type="match status" value="2"/>
</dbReference>
<dbReference type="CDD" id="cd09111">
    <property type="entry name" value="PLDc_ymdC_like_1"/>
    <property type="match status" value="1"/>
</dbReference>
<dbReference type="Pfam" id="PF13091">
    <property type="entry name" value="PLDc_2"/>
    <property type="match status" value="2"/>
</dbReference>
<dbReference type="KEGG" id="cser:CCO03_13090"/>
<organism evidence="2 3">
    <name type="scientific">Comamonas serinivorans</name>
    <dbReference type="NCBI Taxonomy" id="1082851"/>
    <lineage>
        <taxon>Bacteria</taxon>
        <taxon>Pseudomonadati</taxon>
        <taxon>Pseudomonadota</taxon>
        <taxon>Betaproteobacteria</taxon>
        <taxon>Burkholderiales</taxon>
        <taxon>Comamonadaceae</taxon>
        <taxon>Comamonas</taxon>
    </lineage>
</organism>
<gene>
    <name evidence="2" type="ORF">CCO03_13090</name>
</gene>
<feature type="domain" description="PLD phosphodiesterase" evidence="1">
    <location>
        <begin position="173"/>
        <end position="200"/>
    </location>
</feature>
<dbReference type="RefSeq" id="WP_087281713.1">
    <property type="nucleotide sequence ID" value="NZ_CP021455.1"/>
</dbReference>
<dbReference type="GO" id="GO:0030572">
    <property type="term" value="F:phosphatidyltransferase activity"/>
    <property type="evidence" value="ECO:0007669"/>
    <property type="project" value="UniProtKB-ARBA"/>
</dbReference>
<dbReference type="PANTHER" id="PTHR21248">
    <property type="entry name" value="CARDIOLIPIN SYNTHASE"/>
    <property type="match status" value="1"/>
</dbReference>
<dbReference type="InterPro" id="IPR025202">
    <property type="entry name" value="PLD-like_dom"/>
</dbReference>
<dbReference type="Proteomes" id="UP000196138">
    <property type="component" value="Chromosome"/>
</dbReference>
<dbReference type="OrthoDB" id="9814092at2"/>
<protein>
    <recommendedName>
        <fullName evidence="1">PLD phosphodiesterase domain-containing protein</fullName>
    </recommendedName>
</protein>
<dbReference type="InterPro" id="IPR001736">
    <property type="entry name" value="PLipase_D/transphosphatidylase"/>
</dbReference>
<feature type="domain" description="PLD phosphodiesterase" evidence="1">
    <location>
        <begin position="409"/>
        <end position="436"/>
    </location>
</feature>
<reference evidence="2 3" key="1">
    <citation type="submission" date="2017-05" db="EMBL/GenBank/DDBJ databases">
        <authorList>
            <person name="Song R."/>
            <person name="Chenine A.L."/>
            <person name="Ruprecht R.M."/>
        </authorList>
    </citation>
    <scope>NUCLEOTIDE SEQUENCE [LARGE SCALE GENOMIC DNA]</scope>
    <source>
        <strain evidence="2 3">DSM 26136</strain>
    </source>
</reference>
<dbReference type="GO" id="GO:0032049">
    <property type="term" value="P:cardiolipin biosynthetic process"/>
    <property type="evidence" value="ECO:0007669"/>
    <property type="project" value="UniProtKB-ARBA"/>
</dbReference>
<evidence type="ECO:0000313" key="2">
    <source>
        <dbReference type="EMBL" id="ARU05494.1"/>
    </source>
</evidence>
<dbReference type="EMBL" id="CP021455">
    <property type="protein sequence ID" value="ARU05494.1"/>
    <property type="molecule type" value="Genomic_DNA"/>
</dbReference>
<dbReference type="AlphaFoldDB" id="A0A1Y0EPC0"/>
<accession>A0A1Y0EPC0</accession>
<evidence type="ECO:0000259" key="1">
    <source>
        <dbReference type="PROSITE" id="PS50035"/>
    </source>
</evidence>
<name>A0A1Y0EPC0_9BURK</name>
<dbReference type="SMART" id="SM00155">
    <property type="entry name" value="PLDc"/>
    <property type="match status" value="2"/>
</dbReference>
<evidence type="ECO:0000313" key="3">
    <source>
        <dbReference type="Proteomes" id="UP000196138"/>
    </source>
</evidence>
<dbReference type="CDD" id="cd09113">
    <property type="entry name" value="PLDc_ymdC_like_2"/>
    <property type="match status" value="1"/>
</dbReference>
<dbReference type="SUPFAM" id="SSF56024">
    <property type="entry name" value="Phospholipase D/nuclease"/>
    <property type="match status" value="2"/>
</dbReference>
<dbReference type="PANTHER" id="PTHR21248:SF12">
    <property type="entry name" value="CARDIOLIPIN SYNTHASE C"/>
    <property type="match status" value="1"/>
</dbReference>
<sequence>MRILKWAAVGVALVVVLSLGALWSWGQFAQRAVGAASQALPAAAADTRLDRQVAPWLAERPAQTGATLITDNLQAFAARAVTAREAERSIDVQYYLWHDDLTGRLLKDALLSAAERGVRVRMLIDDMNGLDLDESLLAMDAHPMLEVRLFNPARNRDTAWRRALEMGLRFVSFNRRMHNKSWTVDGRVTLVGGRNIGDEYFDAADVNFHDADLFMVGPAVAQTSEIFDTFWNSAAVIPLAALHERAPDIDLAAARAAWRAAGAGTVYQQAMQDPANQTAQRLAGQAWRWVTDLRVLSDPPEKASAVATRRAPENWLLFDILQKMFSTRHELRLISPYFVPGTTGTLLFTGMATRGVDVGILTNSLAANDVPAVHAGYQAYRAPLLAAGVQLWELKPGARSADDKLTGSSGASLHTKAFVIDQARGFVGSFNFDPRSASLNTEMGVMFEDPGLAADVARMFTAARATSYAVSQTADGALRWTDVGGTQTWRHDPETSVFKRALARVIGWLPIESQL</sequence>
<proteinExistence type="predicted"/>
<keyword evidence="3" id="KW-1185">Reference proteome</keyword>
<dbReference type="Gene3D" id="3.30.870.10">
    <property type="entry name" value="Endonuclease Chain A"/>
    <property type="match status" value="2"/>
</dbReference>